<dbReference type="AlphaFoldDB" id="A0A813A289"/>
<feature type="compositionally biased region" description="Acidic residues" evidence="1">
    <location>
        <begin position="449"/>
        <end position="458"/>
    </location>
</feature>
<evidence type="ECO:0000256" key="1">
    <source>
        <dbReference type="SAM" id="MobiDB-lite"/>
    </source>
</evidence>
<dbReference type="CDD" id="cd09272">
    <property type="entry name" value="RNase_HI_RT_Ty1"/>
    <property type="match status" value="1"/>
</dbReference>
<accession>A0A813A289</accession>
<feature type="region of interest" description="Disordered" evidence="1">
    <location>
        <begin position="317"/>
        <end position="458"/>
    </location>
</feature>
<evidence type="ECO:0000313" key="2">
    <source>
        <dbReference type="EMBL" id="CAE7847506.1"/>
    </source>
</evidence>
<dbReference type="EMBL" id="CAJNJA010052655">
    <property type="protein sequence ID" value="CAE7847506.1"/>
    <property type="molecule type" value="Genomic_DNA"/>
</dbReference>
<dbReference type="Proteomes" id="UP000601435">
    <property type="component" value="Unassembled WGS sequence"/>
</dbReference>
<feature type="compositionally biased region" description="Basic and acidic residues" evidence="1">
    <location>
        <begin position="378"/>
        <end position="388"/>
    </location>
</feature>
<proteinExistence type="predicted"/>
<evidence type="ECO:0000313" key="3">
    <source>
        <dbReference type="Proteomes" id="UP000601435"/>
    </source>
</evidence>
<sequence>MWLLRCSETFELLAVLSIYVDDLLLSGTTEASEAIWTAIKAKWRISEPEYADLGKSVTFCGFEIQQKSDGLHVGQSKYVQSLLDKYPEIQGTTMCPYAKENEIIETKPNASLEKLRRAQALVGEMLWLATRTRVDLAFGVSRIGQLITKDVDQAIQRGEDMIRYLRTTKTQEIVYGSSGKGHGPGEQLPEQRDFNLVEVFADASFCPGTDRSQSGIIMLWRNAPVGWMSMRQPCASLSTAEAELQASLDGMTLAEGLYGLLEELAEAPQKAFLYNDNVGACTVLTLPQGGPGGNVVDILKLVCGLLLIRAVREHPDDESDWSVVQSAPEGVDAKDEDEDDDRVGLREGLRNRASRTGCGSRSLAVPAPLVPSGSSAAHDGRDEDRRLDGSSTSEIGCGSRSFAVPAPLVPSGSPGDDTSRRKQVRGAGSSGAEDWRELAEQSSGSEAAADADGDVQEDADAELQTAMFARQASIYRPVIYPGWHFSAPPSAAWDPEPAWGGPEGNFHQRIPPRIRQDFWFHDLRRRVVVRFHAKPRRKMFLPGPAGWPDGVAQHQLTGRRRTLAKLQSPEGHEILEDDWTTAEKPTKMMARQWTGRTEFELR</sequence>
<comment type="caution">
    <text evidence="2">The sequence shown here is derived from an EMBL/GenBank/DDBJ whole genome shotgun (WGS) entry which is preliminary data.</text>
</comment>
<dbReference type="OrthoDB" id="442657at2759"/>
<reference evidence="2" key="1">
    <citation type="submission" date="2021-02" db="EMBL/GenBank/DDBJ databases">
        <authorList>
            <person name="Dougan E. K."/>
            <person name="Rhodes N."/>
            <person name="Thang M."/>
            <person name="Chan C."/>
        </authorList>
    </citation>
    <scope>NUCLEOTIDE SEQUENCE</scope>
</reference>
<keyword evidence="3" id="KW-1185">Reference proteome</keyword>
<organism evidence="2 3">
    <name type="scientific">Symbiodinium necroappetens</name>
    <dbReference type="NCBI Taxonomy" id="1628268"/>
    <lineage>
        <taxon>Eukaryota</taxon>
        <taxon>Sar</taxon>
        <taxon>Alveolata</taxon>
        <taxon>Dinophyceae</taxon>
        <taxon>Suessiales</taxon>
        <taxon>Symbiodiniaceae</taxon>
        <taxon>Symbiodinium</taxon>
    </lineage>
</organism>
<name>A0A813A289_9DINO</name>
<gene>
    <name evidence="2" type="primary">RE1</name>
    <name evidence="2" type="ORF">SNEC2469_LOCUS26143</name>
</gene>
<protein>
    <submittedName>
        <fullName evidence="2">RE1 protein</fullName>
    </submittedName>
</protein>